<evidence type="ECO:0000313" key="4">
    <source>
        <dbReference type="Proteomes" id="UP000294668"/>
    </source>
</evidence>
<dbReference type="EMBL" id="BDGB01000072">
    <property type="protein sequence ID" value="GAW72504.1"/>
    <property type="molecule type" value="Genomic_DNA"/>
</dbReference>
<proteinExistence type="predicted"/>
<gene>
    <name evidence="2" type="ORF">C5L28_000660</name>
    <name evidence="1" type="ORF">LPKJCM_01621</name>
</gene>
<evidence type="ECO:0008006" key="5">
    <source>
        <dbReference type="Google" id="ProtNLM"/>
    </source>
</evidence>
<dbReference type="AlphaFoldDB" id="A0A224VJN7"/>
<protein>
    <recommendedName>
        <fullName evidence="5">DUF2642 domain-containing protein</fullName>
    </recommendedName>
</protein>
<keyword evidence="4" id="KW-1185">Reference proteome</keyword>
<name>A0A224VJN7_9LACO</name>
<sequence length="107" mass="12883">MFGVNKMQNKQSYLSEITKTFKTNYDRFFEIVRNTHQIKQMPTFQLNYFIQKTLENHFPITIEFNDQNNEQSGYLSKISADRYLLTSDDNHFSRIVKLSEIKAIRKY</sequence>
<evidence type="ECO:0000313" key="3">
    <source>
        <dbReference type="Proteomes" id="UP000214739"/>
    </source>
</evidence>
<dbReference type="Proteomes" id="UP000214739">
    <property type="component" value="Unassembled WGS sequence"/>
</dbReference>
<evidence type="ECO:0000313" key="2">
    <source>
        <dbReference type="EMBL" id="TDG93000.1"/>
    </source>
</evidence>
<reference evidence="2 4" key="2">
    <citation type="journal article" date="2019" name="Appl. Microbiol. Biotechnol.">
        <title>Uncovering carbohydrate metabolism through a genotype-phenotype association study of 56 lactic acid bacteria genomes.</title>
        <authorList>
            <person name="Buron-Moles G."/>
            <person name="Chailyan A."/>
            <person name="Dolejs I."/>
            <person name="Forster J."/>
            <person name="Miks M.H."/>
        </authorList>
    </citation>
    <scope>NUCLEOTIDE SEQUENCE [LARGE SCALE GENOMIC DNA]</scope>
    <source>
        <strain evidence="2 4">DSM 10551</strain>
    </source>
</reference>
<dbReference type="EMBL" id="PUFL01000038">
    <property type="protein sequence ID" value="TDG93000.1"/>
    <property type="molecule type" value="Genomic_DNA"/>
</dbReference>
<dbReference type="Proteomes" id="UP000294668">
    <property type="component" value="Unassembled WGS sequence"/>
</dbReference>
<reference evidence="2" key="3">
    <citation type="submission" date="2019-02" db="EMBL/GenBank/DDBJ databases">
        <authorList>
            <person name="Buron G."/>
            <person name="Chaylann A."/>
            <person name="Dolejs I."/>
            <person name="Forster J."/>
            <person name="Miks M.H."/>
        </authorList>
    </citation>
    <scope>NUCLEOTIDE SEQUENCE</scope>
    <source>
        <strain evidence="2">DSM 10551</strain>
    </source>
</reference>
<comment type="caution">
    <text evidence="1">The sequence shown here is derived from an EMBL/GenBank/DDBJ whole genome shotgun (WGS) entry which is preliminary data.</text>
</comment>
<organism evidence="1 3">
    <name type="scientific">Lentilactobacillus parakefiri</name>
    <dbReference type="NCBI Taxonomy" id="152332"/>
    <lineage>
        <taxon>Bacteria</taxon>
        <taxon>Bacillati</taxon>
        <taxon>Bacillota</taxon>
        <taxon>Bacilli</taxon>
        <taxon>Lactobacillales</taxon>
        <taxon>Lactobacillaceae</taxon>
        <taxon>Lentilactobacillus</taxon>
    </lineage>
</organism>
<dbReference type="OrthoDB" id="2299829at2"/>
<evidence type="ECO:0000313" key="1">
    <source>
        <dbReference type="EMBL" id="GAW72504.1"/>
    </source>
</evidence>
<reference evidence="1 3" key="1">
    <citation type="journal article" date="2017" name="Biosci Microbiota Food Health">
        <title>Genomic characterization reconfirms the taxonomic status of Lactobacillus parakefiri.</title>
        <authorList>
            <person name="Tanizawa Y."/>
            <person name="Kobayashi H."/>
            <person name="Kaminuma E."/>
            <person name="Sakamoto M."/>
            <person name="Ohkuma M."/>
            <person name="Nakamura Y."/>
            <person name="Arita M."/>
            <person name="Tohno M."/>
        </authorList>
    </citation>
    <scope>NUCLEOTIDE SEQUENCE [LARGE SCALE GENOMIC DNA]</scope>
    <source>
        <strain evidence="1 3">JCM 8573</strain>
    </source>
</reference>
<accession>A0A224VJN7</accession>